<dbReference type="Gene3D" id="3.40.50.2300">
    <property type="match status" value="1"/>
</dbReference>
<feature type="modified residue" description="4-aspartylphosphate" evidence="3">
    <location>
        <position position="53"/>
    </location>
</feature>
<dbReference type="GO" id="GO:0003677">
    <property type="term" value="F:DNA binding"/>
    <property type="evidence" value="ECO:0007669"/>
    <property type="project" value="UniProtKB-KW"/>
</dbReference>
<dbReference type="CDD" id="cd00156">
    <property type="entry name" value="REC"/>
    <property type="match status" value="1"/>
</dbReference>
<dbReference type="InterPro" id="IPR027417">
    <property type="entry name" value="P-loop_NTPase"/>
</dbReference>
<dbReference type="InterPro" id="IPR011006">
    <property type="entry name" value="CheY-like_superfamily"/>
</dbReference>
<keyword evidence="3" id="KW-0597">Phosphoprotein</keyword>
<evidence type="ECO:0000256" key="1">
    <source>
        <dbReference type="ARBA" id="ARBA00022741"/>
    </source>
</evidence>
<sequence>MAYTIFVIDDDPWSSKKIRHILNMNPDHDVVLFDDPYQLLNNLQQQPDLICVDFLMPKMNGKQLINEILKQNPNQDILVVSGQENIPTVVDLLKIGVKDYIVKTEDLKNAIWKSLENIKEKRQLKDEIKTLKSQVKKQNVENTNIIGENIDIKILKENIKKAATTNINIHITGETGTGKEMVAHSIYKNAKQITGEFISINVSAIPSNLIESELFGYEKGSFTGATKSKEGLFEKAHKGILFLDEIAELNFELQSKLLRALEERKIRRIGGSKLIPVDFKLITATHKDLRTEIENGTFREDLFYRIYGFPIHLPPLRERKSDIKILTQHFIDNFAKQNNKKTPNITSGAIKKLESYSFPGNIRELKSTVELAFVLCENYTIEKDDIRIHNKIKTTIAEEKTLNEHTNEIVQYYLEKYHFNVKKVAKLLDIGVSTIYHLAKQNRIKLK</sequence>
<dbReference type="InterPro" id="IPR058031">
    <property type="entry name" value="AAA_lid_NorR"/>
</dbReference>
<dbReference type="PROSITE" id="PS50110">
    <property type="entry name" value="RESPONSE_REGULATORY"/>
    <property type="match status" value="1"/>
</dbReference>
<dbReference type="InterPro" id="IPR001789">
    <property type="entry name" value="Sig_transdc_resp-reg_receiver"/>
</dbReference>
<dbReference type="PANTHER" id="PTHR32071:SF57">
    <property type="entry name" value="C4-DICARBOXYLATE TRANSPORT TRANSCRIPTIONAL REGULATORY PROTEIN DCTD"/>
    <property type="match status" value="1"/>
</dbReference>
<evidence type="ECO:0000256" key="3">
    <source>
        <dbReference type="PROSITE-ProRule" id="PRU00169"/>
    </source>
</evidence>
<reference evidence="7" key="1">
    <citation type="journal article" date="2019" name="Int. J. Syst. Evol. Microbiol.">
        <title>The Global Catalogue of Microorganisms (GCM) 10K type strain sequencing project: providing services to taxonomists for standard genome sequencing and annotation.</title>
        <authorList>
            <consortium name="The Broad Institute Genomics Platform"/>
            <consortium name="The Broad Institute Genome Sequencing Center for Infectious Disease"/>
            <person name="Wu L."/>
            <person name="Ma J."/>
        </authorList>
    </citation>
    <scope>NUCLEOTIDE SEQUENCE [LARGE SCALE GENOMIC DNA]</scope>
    <source>
        <strain evidence="7">CGMCC 1.12931</strain>
    </source>
</reference>
<name>A0ABQ1SD17_9FLAO</name>
<dbReference type="Pfam" id="PF00158">
    <property type="entry name" value="Sigma54_activat"/>
    <property type="match status" value="1"/>
</dbReference>
<dbReference type="Pfam" id="PF00072">
    <property type="entry name" value="Response_reg"/>
    <property type="match status" value="1"/>
</dbReference>
<dbReference type="InterPro" id="IPR002078">
    <property type="entry name" value="Sigma_54_int"/>
</dbReference>
<dbReference type="Gene3D" id="3.40.50.300">
    <property type="entry name" value="P-loop containing nucleotide triphosphate hydrolases"/>
    <property type="match status" value="1"/>
</dbReference>
<evidence type="ECO:0000256" key="2">
    <source>
        <dbReference type="ARBA" id="ARBA00022840"/>
    </source>
</evidence>
<dbReference type="PROSITE" id="PS50045">
    <property type="entry name" value="SIGMA54_INTERACT_4"/>
    <property type="match status" value="1"/>
</dbReference>
<protein>
    <submittedName>
        <fullName evidence="6">DNA-binding response regulator</fullName>
    </submittedName>
</protein>
<dbReference type="Pfam" id="PF25601">
    <property type="entry name" value="AAA_lid_14"/>
    <property type="match status" value="1"/>
</dbReference>
<dbReference type="RefSeq" id="WP_188457407.1">
    <property type="nucleotide sequence ID" value="NZ_BMGM01000001.1"/>
</dbReference>
<evidence type="ECO:0000259" key="5">
    <source>
        <dbReference type="PROSITE" id="PS50110"/>
    </source>
</evidence>
<keyword evidence="6" id="KW-0238">DNA-binding</keyword>
<dbReference type="InterPro" id="IPR025943">
    <property type="entry name" value="Sigma_54_int_dom_ATP-bd_2"/>
</dbReference>
<gene>
    <name evidence="6" type="ORF">GCM10010832_04090</name>
</gene>
<keyword evidence="1" id="KW-0547">Nucleotide-binding</keyword>
<dbReference type="Proteomes" id="UP000599179">
    <property type="component" value="Unassembled WGS sequence"/>
</dbReference>
<dbReference type="CDD" id="cd00009">
    <property type="entry name" value="AAA"/>
    <property type="match status" value="1"/>
</dbReference>
<keyword evidence="2" id="KW-0067">ATP-binding</keyword>
<dbReference type="PANTHER" id="PTHR32071">
    <property type="entry name" value="TRANSCRIPTIONAL REGULATORY PROTEIN"/>
    <property type="match status" value="1"/>
</dbReference>
<dbReference type="EMBL" id="BMGM01000001">
    <property type="protein sequence ID" value="GGE26572.1"/>
    <property type="molecule type" value="Genomic_DNA"/>
</dbReference>
<dbReference type="PROSITE" id="PS00676">
    <property type="entry name" value="SIGMA54_INTERACT_2"/>
    <property type="match status" value="1"/>
</dbReference>
<dbReference type="InterPro" id="IPR003593">
    <property type="entry name" value="AAA+_ATPase"/>
</dbReference>
<dbReference type="Gene3D" id="1.10.8.60">
    <property type="match status" value="1"/>
</dbReference>
<evidence type="ECO:0000313" key="7">
    <source>
        <dbReference type="Proteomes" id="UP000599179"/>
    </source>
</evidence>
<proteinExistence type="predicted"/>
<dbReference type="SMART" id="SM00382">
    <property type="entry name" value="AAA"/>
    <property type="match status" value="1"/>
</dbReference>
<accession>A0ABQ1SD17</accession>
<dbReference type="SUPFAM" id="SSF52172">
    <property type="entry name" value="CheY-like"/>
    <property type="match status" value="1"/>
</dbReference>
<feature type="domain" description="Response regulatory" evidence="5">
    <location>
        <begin position="4"/>
        <end position="118"/>
    </location>
</feature>
<feature type="domain" description="Sigma-54 factor interaction" evidence="4">
    <location>
        <begin position="145"/>
        <end position="374"/>
    </location>
</feature>
<dbReference type="SMART" id="SM00448">
    <property type="entry name" value="REC"/>
    <property type="match status" value="1"/>
</dbReference>
<dbReference type="SUPFAM" id="SSF52540">
    <property type="entry name" value="P-loop containing nucleoside triphosphate hydrolases"/>
    <property type="match status" value="1"/>
</dbReference>
<comment type="caution">
    <text evidence="6">The sequence shown here is derived from an EMBL/GenBank/DDBJ whole genome shotgun (WGS) entry which is preliminary data.</text>
</comment>
<keyword evidence="7" id="KW-1185">Reference proteome</keyword>
<evidence type="ECO:0000259" key="4">
    <source>
        <dbReference type="PROSITE" id="PS50045"/>
    </source>
</evidence>
<organism evidence="6 7">
    <name type="scientific">Psychroflexus planctonicus</name>
    <dbReference type="NCBI Taxonomy" id="1526575"/>
    <lineage>
        <taxon>Bacteria</taxon>
        <taxon>Pseudomonadati</taxon>
        <taxon>Bacteroidota</taxon>
        <taxon>Flavobacteriia</taxon>
        <taxon>Flavobacteriales</taxon>
        <taxon>Flavobacteriaceae</taxon>
        <taxon>Psychroflexus</taxon>
    </lineage>
</organism>
<evidence type="ECO:0000313" key="6">
    <source>
        <dbReference type="EMBL" id="GGE26572.1"/>
    </source>
</evidence>